<gene>
    <name evidence="3" type="ORF">H1016_01260</name>
</gene>
<protein>
    <submittedName>
        <fullName evidence="3">Cupin domain-containing protein</fullName>
    </submittedName>
</protein>
<organism evidence="3 4">
    <name type="scientific">Candidatus Naiadarchaeum limnaeum</name>
    <dbReference type="NCBI Taxonomy" id="2756139"/>
    <lineage>
        <taxon>Archaea</taxon>
        <taxon>Candidatus Undinarchaeota</taxon>
        <taxon>Candidatus Undinarchaeia</taxon>
        <taxon>Candidatus Naiadarchaeales</taxon>
        <taxon>Candidatus Naiadarchaeaceae</taxon>
        <taxon>Candidatus Naiadarchaeum</taxon>
    </lineage>
</organism>
<dbReference type="SUPFAM" id="SSF51182">
    <property type="entry name" value="RmlC-like cupins"/>
    <property type="match status" value="1"/>
</dbReference>
<dbReference type="AlphaFoldDB" id="A0A832UMX7"/>
<keyword evidence="4" id="KW-1185">Reference proteome</keyword>
<dbReference type="Proteomes" id="UP000646946">
    <property type="component" value="Unassembled WGS sequence"/>
</dbReference>
<dbReference type="PANTHER" id="PTHR35848:SF6">
    <property type="entry name" value="CUPIN TYPE-2 DOMAIN-CONTAINING PROTEIN"/>
    <property type="match status" value="1"/>
</dbReference>
<accession>A0A832UMX7</accession>
<proteinExistence type="predicted"/>
<dbReference type="PANTHER" id="PTHR35848">
    <property type="entry name" value="OXALATE-BINDING PROTEIN"/>
    <property type="match status" value="1"/>
</dbReference>
<feature type="domain" description="Cupin type-2" evidence="2">
    <location>
        <begin position="37"/>
        <end position="104"/>
    </location>
</feature>
<evidence type="ECO:0000259" key="2">
    <source>
        <dbReference type="Pfam" id="PF07883"/>
    </source>
</evidence>
<dbReference type="Gene3D" id="2.60.120.10">
    <property type="entry name" value="Jelly Rolls"/>
    <property type="match status" value="1"/>
</dbReference>
<dbReference type="Pfam" id="PF07883">
    <property type="entry name" value="Cupin_2"/>
    <property type="match status" value="1"/>
</dbReference>
<dbReference type="InterPro" id="IPR014710">
    <property type="entry name" value="RmlC-like_jellyroll"/>
</dbReference>
<dbReference type="EMBL" id="DVAB01000012">
    <property type="protein sequence ID" value="HIK00149.1"/>
    <property type="molecule type" value="Genomic_DNA"/>
</dbReference>
<reference evidence="3 4" key="1">
    <citation type="journal article" name="Nat. Commun.">
        <title>Undinarchaeota illuminate DPANN phylogeny and the impact of gene transfer on archaeal evolution.</title>
        <authorList>
            <person name="Dombrowski N."/>
            <person name="Williams T.A."/>
            <person name="Sun J."/>
            <person name="Woodcroft B.J."/>
            <person name="Lee J.H."/>
            <person name="Minh B.Q."/>
            <person name="Rinke C."/>
            <person name="Spang A."/>
        </authorList>
    </citation>
    <scope>NUCLEOTIDE SEQUENCE [LARGE SCALE GENOMIC DNA]</scope>
    <source>
        <strain evidence="3">MAG_bin1129</strain>
    </source>
</reference>
<dbReference type="GO" id="GO:0046872">
    <property type="term" value="F:metal ion binding"/>
    <property type="evidence" value="ECO:0007669"/>
    <property type="project" value="UniProtKB-KW"/>
</dbReference>
<keyword evidence="1" id="KW-0479">Metal-binding</keyword>
<evidence type="ECO:0000256" key="1">
    <source>
        <dbReference type="ARBA" id="ARBA00022723"/>
    </source>
</evidence>
<sequence length="111" mass="13051">MKFTPQTFKEIAELALSNERYNVYDLKLEHLTDSLTELRAGKETRGPKHENIEEVYMCLEGNGEMEIDAERFKFEKGDVVTIPLGAFHRVYNNSKKEMKFLAVFEKYERPK</sequence>
<evidence type="ECO:0000313" key="3">
    <source>
        <dbReference type="EMBL" id="HIK00149.1"/>
    </source>
</evidence>
<name>A0A832UMX7_9ARCH</name>
<comment type="caution">
    <text evidence="3">The sequence shown here is derived from an EMBL/GenBank/DDBJ whole genome shotgun (WGS) entry which is preliminary data.</text>
</comment>
<dbReference type="InterPro" id="IPR011051">
    <property type="entry name" value="RmlC_Cupin_sf"/>
</dbReference>
<dbReference type="InterPro" id="IPR051610">
    <property type="entry name" value="GPI/OXD"/>
</dbReference>
<evidence type="ECO:0000313" key="4">
    <source>
        <dbReference type="Proteomes" id="UP000646946"/>
    </source>
</evidence>
<dbReference type="InterPro" id="IPR013096">
    <property type="entry name" value="Cupin_2"/>
</dbReference>